<proteinExistence type="predicted"/>
<dbReference type="EMBL" id="JAIWYP010000002">
    <property type="protein sequence ID" value="KAH3867801.1"/>
    <property type="molecule type" value="Genomic_DNA"/>
</dbReference>
<accession>A0A9D4M1C0</accession>
<name>A0A9D4M1C0_DREPO</name>
<protein>
    <submittedName>
        <fullName evidence="1">Uncharacterized protein</fullName>
    </submittedName>
</protein>
<keyword evidence="2" id="KW-1185">Reference proteome</keyword>
<dbReference type="AlphaFoldDB" id="A0A9D4M1C0"/>
<reference evidence="1" key="2">
    <citation type="submission" date="2020-11" db="EMBL/GenBank/DDBJ databases">
        <authorList>
            <person name="McCartney M.A."/>
            <person name="Auch B."/>
            <person name="Kono T."/>
            <person name="Mallez S."/>
            <person name="Becker A."/>
            <person name="Gohl D.M."/>
            <person name="Silverstein K.A.T."/>
            <person name="Koren S."/>
            <person name="Bechman K.B."/>
            <person name="Herman A."/>
            <person name="Abrahante J.E."/>
            <person name="Garbe J."/>
        </authorList>
    </citation>
    <scope>NUCLEOTIDE SEQUENCE</scope>
    <source>
        <strain evidence="1">Duluth1</strain>
        <tissue evidence="1">Whole animal</tissue>
    </source>
</reference>
<organism evidence="1 2">
    <name type="scientific">Dreissena polymorpha</name>
    <name type="common">Zebra mussel</name>
    <name type="synonym">Mytilus polymorpha</name>
    <dbReference type="NCBI Taxonomy" id="45954"/>
    <lineage>
        <taxon>Eukaryota</taxon>
        <taxon>Metazoa</taxon>
        <taxon>Spiralia</taxon>
        <taxon>Lophotrochozoa</taxon>
        <taxon>Mollusca</taxon>
        <taxon>Bivalvia</taxon>
        <taxon>Autobranchia</taxon>
        <taxon>Heteroconchia</taxon>
        <taxon>Euheterodonta</taxon>
        <taxon>Imparidentia</taxon>
        <taxon>Neoheterodontei</taxon>
        <taxon>Myida</taxon>
        <taxon>Dreissenoidea</taxon>
        <taxon>Dreissenidae</taxon>
        <taxon>Dreissena</taxon>
    </lineage>
</organism>
<evidence type="ECO:0000313" key="1">
    <source>
        <dbReference type="EMBL" id="KAH3867801.1"/>
    </source>
</evidence>
<sequence length="67" mass="7659">MLCDDESNSSMSKDVHSFTLSIKLFFLRPRRRPSSAPVLVVRFTINFDFSVLTSIRYAHAQESAGDY</sequence>
<gene>
    <name evidence="1" type="ORF">DPMN_030938</name>
</gene>
<reference evidence="1" key="1">
    <citation type="journal article" date="2019" name="bioRxiv">
        <title>The Genome of the Zebra Mussel, Dreissena polymorpha: A Resource for Invasive Species Research.</title>
        <authorList>
            <person name="McCartney M.A."/>
            <person name="Auch B."/>
            <person name="Kono T."/>
            <person name="Mallez S."/>
            <person name="Zhang Y."/>
            <person name="Obille A."/>
            <person name="Becker A."/>
            <person name="Abrahante J.E."/>
            <person name="Garbe J."/>
            <person name="Badalamenti J.P."/>
            <person name="Herman A."/>
            <person name="Mangelson H."/>
            <person name="Liachko I."/>
            <person name="Sullivan S."/>
            <person name="Sone E.D."/>
            <person name="Koren S."/>
            <person name="Silverstein K.A.T."/>
            <person name="Beckman K.B."/>
            <person name="Gohl D.M."/>
        </authorList>
    </citation>
    <scope>NUCLEOTIDE SEQUENCE</scope>
    <source>
        <strain evidence="1">Duluth1</strain>
        <tissue evidence="1">Whole animal</tissue>
    </source>
</reference>
<comment type="caution">
    <text evidence="1">The sequence shown here is derived from an EMBL/GenBank/DDBJ whole genome shotgun (WGS) entry which is preliminary data.</text>
</comment>
<dbReference type="Proteomes" id="UP000828390">
    <property type="component" value="Unassembled WGS sequence"/>
</dbReference>
<evidence type="ECO:0000313" key="2">
    <source>
        <dbReference type="Proteomes" id="UP000828390"/>
    </source>
</evidence>